<dbReference type="EMBL" id="AWVH01000007">
    <property type="protein sequence ID" value="ERJ94024.1"/>
    <property type="molecule type" value="Genomic_DNA"/>
</dbReference>
<feature type="signal peptide" evidence="1">
    <location>
        <begin position="1"/>
        <end position="26"/>
    </location>
</feature>
<evidence type="ECO:0000256" key="1">
    <source>
        <dbReference type="SAM" id="SignalP"/>
    </source>
</evidence>
<gene>
    <name evidence="2" type="ORF">HMPREF9193_00506</name>
</gene>
<protein>
    <submittedName>
        <fullName evidence="2">Uncharacterized protein</fullName>
    </submittedName>
</protein>
<name>A0ABN0P0M8_TRELE</name>
<accession>A0ABN0P0M8</accession>
<keyword evidence="1" id="KW-0732">Signal</keyword>
<dbReference type="Proteomes" id="UP000016649">
    <property type="component" value="Unassembled WGS sequence"/>
</dbReference>
<evidence type="ECO:0000313" key="2">
    <source>
        <dbReference type="EMBL" id="ERJ94024.1"/>
    </source>
</evidence>
<evidence type="ECO:0000313" key="3">
    <source>
        <dbReference type="Proteomes" id="UP000016649"/>
    </source>
</evidence>
<keyword evidence="3" id="KW-1185">Reference proteome</keyword>
<reference evidence="2 3" key="1">
    <citation type="submission" date="2013-08" db="EMBL/GenBank/DDBJ databases">
        <authorList>
            <person name="Weinstock G."/>
            <person name="Sodergren E."/>
            <person name="Wylie T."/>
            <person name="Fulton L."/>
            <person name="Fulton R."/>
            <person name="Fronick C."/>
            <person name="O'Laughlin M."/>
            <person name="Godfrey J."/>
            <person name="Miner T."/>
            <person name="Herter B."/>
            <person name="Appelbaum E."/>
            <person name="Cordes M."/>
            <person name="Lek S."/>
            <person name="Wollam A."/>
            <person name="Pepin K.H."/>
            <person name="Palsikar V.B."/>
            <person name="Mitreva M."/>
            <person name="Wilson R.K."/>
        </authorList>
    </citation>
    <scope>NUCLEOTIDE SEQUENCE [LARGE SCALE GENOMIC DNA]</scope>
    <source>
        <strain evidence="2 3">ATCC 700332</strain>
    </source>
</reference>
<feature type="chain" id="PRO_5045704851" evidence="1">
    <location>
        <begin position="27"/>
        <end position="173"/>
    </location>
</feature>
<organism evidence="2 3">
    <name type="scientific">Treponema lecithinolyticum ATCC 700332</name>
    <dbReference type="NCBI Taxonomy" id="1321815"/>
    <lineage>
        <taxon>Bacteria</taxon>
        <taxon>Pseudomonadati</taxon>
        <taxon>Spirochaetota</taxon>
        <taxon>Spirochaetia</taxon>
        <taxon>Spirochaetales</taxon>
        <taxon>Treponemataceae</taxon>
        <taxon>Treponema</taxon>
    </lineage>
</organism>
<sequence length="173" mass="20017">MNMLNPRKLLTVLFSISALFIMTAYAGENRSANDNSFAGFDVYTFSAGDKDATYYLNENTLHIQERSLGSRYNSYDQTITFSTIEKNGVPYIRYTESDRQYVSLDGKKFEVKKSDGTKREAVFFKNEYFFVLLNKDGTCLYGAKNAYDTWEYHVHDTEAKQSSFLKKKQKAIR</sequence>
<proteinExistence type="predicted"/>
<comment type="caution">
    <text evidence="2">The sequence shown here is derived from an EMBL/GenBank/DDBJ whole genome shotgun (WGS) entry which is preliminary data.</text>
</comment>